<dbReference type="InterPro" id="IPR050111">
    <property type="entry name" value="C-type_lectin/snaclec_domain"/>
</dbReference>
<name>A0A7M7T466_STRPU</name>
<accession>A0A7M7T466</accession>
<dbReference type="InterPro" id="IPR016186">
    <property type="entry name" value="C-type_lectin-like/link_sf"/>
</dbReference>
<evidence type="ECO:0000259" key="1">
    <source>
        <dbReference type="PROSITE" id="PS50041"/>
    </source>
</evidence>
<dbReference type="Gene3D" id="3.10.100.10">
    <property type="entry name" value="Mannose-Binding Protein A, subunit A"/>
    <property type="match status" value="2"/>
</dbReference>
<reference evidence="2" key="2">
    <citation type="submission" date="2021-01" db="UniProtKB">
        <authorList>
            <consortium name="EnsemblMetazoa"/>
        </authorList>
    </citation>
    <scope>IDENTIFICATION</scope>
</reference>
<dbReference type="KEGG" id="spu:115928798"/>
<evidence type="ECO:0000313" key="2">
    <source>
        <dbReference type="EnsemblMetazoa" id="XP_030852571"/>
    </source>
</evidence>
<organism evidence="2 3">
    <name type="scientific">Strongylocentrotus purpuratus</name>
    <name type="common">Purple sea urchin</name>
    <dbReference type="NCBI Taxonomy" id="7668"/>
    <lineage>
        <taxon>Eukaryota</taxon>
        <taxon>Metazoa</taxon>
        <taxon>Echinodermata</taxon>
        <taxon>Eleutherozoa</taxon>
        <taxon>Echinozoa</taxon>
        <taxon>Echinoidea</taxon>
        <taxon>Euechinoidea</taxon>
        <taxon>Echinacea</taxon>
        <taxon>Camarodonta</taxon>
        <taxon>Echinidea</taxon>
        <taxon>Strongylocentrotidae</taxon>
        <taxon>Strongylocentrotus</taxon>
    </lineage>
</organism>
<dbReference type="InterPro" id="IPR001304">
    <property type="entry name" value="C-type_lectin-like"/>
</dbReference>
<feature type="domain" description="C-type lectin" evidence="1">
    <location>
        <begin position="1"/>
        <end position="94"/>
    </location>
</feature>
<feature type="domain" description="C-type lectin" evidence="1">
    <location>
        <begin position="106"/>
        <end position="223"/>
    </location>
</feature>
<dbReference type="Pfam" id="PF00059">
    <property type="entry name" value="Lectin_C"/>
    <property type="match status" value="2"/>
</dbReference>
<evidence type="ECO:0000313" key="3">
    <source>
        <dbReference type="Proteomes" id="UP000007110"/>
    </source>
</evidence>
<dbReference type="InParanoid" id="A0A7M7T466"/>
<dbReference type="SUPFAM" id="SSF56436">
    <property type="entry name" value="C-type lectin-like"/>
    <property type="match status" value="2"/>
</dbReference>
<proteinExistence type="predicted"/>
<dbReference type="PANTHER" id="PTHR22803">
    <property type="entry name" value="MANNOSE, PHOSPHOLIPASE, LECTIN RECEPTOR RELATED"/>
    <property type="match status" value="1"/>
</dbReference>
<sequence length="234" mass="26651">MLLTGIGINPTTQQAFIATRLPARNGNFYIGLEGTDKDDEYKWIDGMDPEYTNWDYPLYTDPPPYCAVMRSGSSSIHGRWNRRTCTSNRQHICQIPIDDDHRWQEFGESQYLIKFTPHATPSAARETCQSYGGDLAIIKTAEVNTFLKALLPTCSDSYFCYLIGFRRSGKGTFYWLDDTAIQYKDWYSAREPNDADSWGCLGTRDGASWYDQTSQLSSPYICERTPGMNSDDPT</sequence>
<dbReference type="EnsemblMetazoa" id="XM_030996711">
    <property type="protein sequence ID" value="XP_030852571"/>
    <property type="gene ID" value="LOC115928798"/>
</dbReference>
<dbReference type="CDD" id="cd00037">
    <property type="entry name" value="CLECT"/>
    <property type="match status" value="2"/>
</dbReference>
<dbReference type="InterPro" id="IPR016187">
    <property type="entry name" value="CTDL_fold"/>
</dbReference>
<dbReference type="AlphaFoldDB" id="A0A7M7T466"/>
<dbReference type="SMART" id="SM00034">
    <property type="entry name" value="CLECT"/>
    <property type="match status" value="1"/>
</dbReference>
<dbReference type="RefSeq" id="XP_030852571.1">
    <property type="nucleotide sequence ID" value="XM_030996711.1"/>
</dbReference>
<reference evidence="3" key="1">
    <citation type="submission" date="2015-02" db="EMBL/GenBank/DDBJ databases">
        <title>Genome sequencing for Strongylocentrotus purpuratus.</title>
        <authorList>
            <person name="Murali S."/>
            <person name="Liu Y."/>
            <person name="Vee V."/>
            <person name="English A."/>
            <person name="Wang M."/>
            <person name="Skinner E."/>
            <person name="Han Y."/>
            <person name="Muzny D.M."/>
            <person name="Worley K.C."/>
            <person name="Gibbs R.A."/>
        </authorList>
    </citation>
    <scope>NUCLEOTIDE SEQUENCE</scope>
</reference>
<dbReference type="PROSITE" id="PS50041">
    <property type="entry name" value="C_TYPE_LECTIN_2"/>
    <property type="match status" value="2"/>
</dbReference>
<dbReference type="Proteomes" id="UP000007110">
    <property type="component" value="Unassembled WGS sequence"/>
</dbReference>
<dbReference type="GeneID" id="115928798"/>
<dbReference type="FunCoup" id="A0A7M7T466">
    <property type="interactions" value="316"/>
</dbReference>
<keyword evidence="3" id="KW-1185">Reference proteome</keyword>
<dbReference type="OrthoDB" id="9906043at2759"/>
<protein>
    <recommendedName>
        <fullName evidence="1">C-type lectin domain-containing protein</fullName>
    </recommendedName>
</protein>